<feature type="signal peptide" evidence="11">
    <location>
        <begin position="1"/>
        <end position="25"/>
    </location>
</feature>
<evidence type="ECO:0000313" key="13">
    <source>
        <dbReference type="EMBL" id="TQE94919.1"/>
    </source>
</evidence>
<evidence type="ECO:0000256" key="7">
    <source>
        <dbReference type="ARBA" id="ARBA00023065"/>
    </source>
</evidence>
<evidence type="ECO:0000256" key="5">
    <source>
        <dbReference type="ARBA" id="ARBA00022692"/>
    </source>
</evidence>
<comment type="caution">
    <text evidence="13">The sequence shown here is derived from an EMBL/GenBank/DDBJ whole genome shotgun (WGS) entry which is preliminary data.</text>
</comment>
<evidence type="ECO:0000256" key="6">
    <source>
        <dbReference type="ARBA" id="ARBA00022729"/>
    </source>
</evidence>
<dbReference type="SUPFAM" id="SSF56935">
    <property type="entry name" value="Porins"/>
    <property type="match status" value="1"/>
</dbReference>
<dbReference type="EMBL" id="VIFK01000403">
    <property type="protein sequence ID" value="TQE94919.1"/>
    <property type="molecule type" value="Genomic_DNA"/>
</dbReference>
<evidence type="ECO:0000256" key="2">
    <source>
        <dbReference type="ARBA" id="ARBA00011233"/>
    </source>
</evidence>
<evidence type="ECO:0000256" key="1">
    <source>
        <dbReference type="ARBA" id="ARBA00004571"/>
    </source>
</evidence>
<keyword evidence="5" id="KW-0812">Transmembrane</keyword>
<keyword evidence="8" id="KW-0626">Porin</keyword>
<evidence type="ECO:0000256" key="11">
    <source>
        <dbReference type="SAM" id="SignalP"/>
    </source>
</evidence>
<dbReference type="InterPro" id="IPR033900">
    <property type="entry name" value="Gram_neg_porin_domain"/>
</dbReference>
<evidence type="ECO:0000256" key="4">
    <source>
        <dbReference type="ARBA" id="ARBA00022452"/>
    </source>
</evidence>
<evidence type="ECO:0000256" key="8">
    <source>
        <dbReference type="ARBA" id="ARBA00023114"/>
    </source>
</evidence>
<keyword evidence="7" id="KW-0406">Ion transport</keyword>
<name>A0A540VDT0_9GAMM</name>
<keyword evidence="6 11" id="KW-0732">Signal</keyword>
<dbReference type="RefSeq" id="WP_016352510.1">
    <property type="nucleotide sequence ID" value="NZ_MBFX01000003.1"/>
</dbReference>
<proteinExistence type="predicted"/>
<dbReference type="InterPro" id="IPR050298">
    <property type="entry name" value="Gram-neg_bact_OMP"/>
</dbReference>
<keyword evidence="3" id="KW-0813">Transport</keyword>
<dbReference type="InterPro" id="IPR023614">
    <property type="entry name" value="Porin_dom_sf"/>
</dbReference>
<dbReference type="GO" id="GO:0046930">
    <property type="term" value="C:pore complex"/>
    <property type="evidence" value="ECO:0007669"/>
    <property type="project" value="UniProtKB-KW"/>
</dbReference>
<dbReference type="PANTHER" id="PTHR34501">
    <property type="entry name" value="PROTEIN YDDL-RELATED"/>
    <property type="match status" value="1"/>
</dbReference>
<evidence type="ECO:0000259" key="12">
    <source>
        <dbReference type="Pfam" id="PF13609"/>
    </source>
</evidence>
<protein>
    <submittedName>
        <fullName evidence="13">Porin</fullName>
    </submittedName>
</protein>
<comment type="subcellular location">
    <subcellularLocation>
        <location evidence="1">Cell outer membrane</location>
        <topology evidence="1">Multi-pass membrane protein</topology>
    </subcellularLocation>
</comment>
<keyword evidence="10" id="KW-0998">Cell outer membrane</keyword>
<evidence type="ECO:0000256" key="3">
    <source>
        <dbReference type="ARBA" id="ARBA00022448"/>
    </source>
</evidence>
<evidence type="ECO:0000313" key="14">
    <source>
        <dbReference type="Proteomes" id="UP000315400"/>
    </source>
</evidence>
<keyword evidence="4" id="KW-1134">Transmembrane beta strand</keyword>
<evidence type="ECO:0000256" key="9">
    <source>
        <dbReference type="ARBA" id="ARBA00023136"/>
    </source>
</evidence>
<accession>A0A540VDT0</accession>
<dbReference type="GO" id="GO:0015288">
    <property type="term" value="F:porin activity"/>
    <property type="evidence" value="ECO:0007669"/>
    <property type="project" value="UniProtKB-KW"/>
</dbReference>
<reference evidence="13 14" key="1">
    <citation type="submission" date="2019-06" db="EMBL/GenBank/DDBJ databases">
        <title>Metagenome assembled Genome of Spiribacter salinus SL48-SHIP from the microbial mat of Salt Lake 48 (Novosibirsk region, Russia).</title>
        <authorList>
            <person name="Shipova A."/>
            <person name="Rozanov A.S."/>
            <person name="Bryanskaya A.V."/>
            <person name="Peltek S.E."/>
        </authorList>
    </citation>
    <scope>NUCLEOTIDE SEQUENCE [LARGE SCALE GENOMIC DNA]</scope>
    <source>
        <strain evidence="13">SL48-SHIP-2</strain>
    </source>
</reference>
<dbReference type="Pfam" id="PF13609">
    <property type="entry name" value="Porin_4"/>
    <property type="match status" value="1"/>
</dbReference>
<dbReference type="Gene3D" id="2.40.160.10">
    <property type="entry name" value="Porin"/>
    <property type="match status" value="1"/>
</dbReference>
<gene>
    <name evidence="13" type="ORF">FKY71_17435</name>
</gene>
<dbReference type="STRING" id="1260251.SPISAL_00510"/>
<sequence>MNGLYRSSALLAALALGGTFSSVHAASFEVDDRTTLTLGGEVVLNFRDTEDNSGASETEFTDDGSLIILGGSRDLGNGITGYIATEFTYNTLGDSDDDDDDLTRDMSVLGFTGDFGEVQVGDSDNVFEDLISDSVDPFENATLAQVDRTTEDNMVTYYSPELGDFSFRLQTRIADETTTTNQTSTELSLIAAAQYDVGNLSLRAAYDDRGSVDAETNNNFQSEDGVYGVAAVIGLTDTLEASARYANQSNKDGNDTDATALALNFDYGMGSLYGAVQDVSVDNGNDGSQVAVGANYDVAEGLLIFAEYGDFDGFGDAGDNDSLAVAGLIFEY</sequence>
<dbReference type="Proteomes" id="UP000315400">
    <property type="component" value="Unassembled WGS sequence"/>
</dbReference>
<dbReference type="PANTHER" id="PTHR34501:SF9">
    <property type="entry name" value="MAJOR OUTER MEMBRANE PROTEIN P.IA"/>
    <property type="match status" value="1"/>
</dbReference>
<dbReference type="GO" id="GO:0006811">
    <property type="term" value="P:monoatomic ion transport"/>
    <property type="evidence" value="ECO:0007669"/>
    <property type="project" value="UniProtKB-KW"/>
</dbReference>
<feature type="chain" id="PRO_5021994213" evidence="11">
    <location>
        <begin position="26"/>
        <end position="332"/>
    </location>
</feature>
<comment type="subunit">
    <text evidence="2">Homotrimer.</text>
</comment>
<feature type="domain" description="Porin" evidence="12">
    <location>
        <begin position="13"/>
        <end position="312"/>
    </location>
</feature>
<dbReference type="GO" id="GO:0009279">
    <property type="term" value="C:cell outer membrane"/>
    <property type="evidence" value="ECO:0007669"/>
    <property type="project" value="UniProtKB-SubCell"/>
</dbReference>
<evidence type="ECO:0000256" key="10">
    <source>
        <dbReference type="ARBA" id="ARBA00023237"/>
    </source>
</evidence>
<dbReference type="AlphaFoldDB" id="A0A540VDT0"/>
<organism evidence="13 14">
    <name type="scientific">Spiribacter salinus</name>
    <dbReference type="NCBI Taxonomy" id="1335746"/>
    <lineage>
        <taxon>Bacteria</taxon>
        <taxon>Pseudomonadati</taxon>
        <taxon>Pseudomonadota</taxon>
        <taxon>Gammaproteobacteria</taxon>
        <taxon>Chromatiales</taxon>
        <taxon>Ectothiorhodospiraceae</taxon>
        <taxon>Spiribacter</taxon>
    </lineage>
</organism>
<keyword evidence="9" id="KW-0472">Membrane</keyword>